<reference evidence="1" key="1">
    <citation type="journal article" date="2014" name="Int. J. Syst. Evol. Microbiol.">
        <title>Complete genome sequence of Corynebacterium casei LMG S-19264T (=DSM 44701T), isolated from a smear-ripened cheese.</title>
        <authorList>
            <consortium name="US DOE Joint Genome Institute (JGI-PGF)"/>
            <person name="Walter F."/>
            <person name="Albersmeier A."/>
            <person name="Kalinowski J."/>
            <person name="Ruckert C."/>
        </authorList>
    </citation>
    <scope>NUCLEOTIDE SEQUENCE</scope>
    <source>
        <strain evidence="1">CGMCC 1.15095</strain>
    </source>
</reference>
<comment type="caution">
    <text evidence="1">The sequence shown here is derived from an EMBL/GenBank/DDBJ whole genome shotgun (WGS) entry which is preliminary data.</text>
</comment>
<proteinExistence type="predicted"/>
<organism evidence="1 2">
    <name type="scientific">Novosphingobium endophyticum</name>
    <dbReference type="NCBI Taxonomy" id="1955250"/>
    <lineage>
        <taxon>Bacteria</taxon>
        <taxon>Pseudomonadati</taxon>
        <taxon>Pseudomonadota</taxon>
        <taxon>Alphaproteobacteria</taxon>
        <taxon>Sphingomonadales</taxon>
        <taxon>Sphingomonadaceae</taxon>
        <taxon>Novosphingobium</taxon>
    </lineage>
</organism>
<sequence>MSRDAALAQISAAKGSLDRAVVTQGCWGVEGDEPTRLMLIHNFKLNKKGAIFHVRIGYDEGCLHS</sequence>
<gene>
    <name evidence="1" type="ORF">GCM10011494_27190</name>
</gene>
<dbReference type="RefSeq" id="WP_188772088.1">
    <property type="nucleotide sequence ID" value="NZ_BMHK01000018.1"/>
</dbReference>
<dbReference type="EMBL" id="BMHK01000018">
    <property type="protein sequence ID" value="GGC07084.1"/>
    <property type="molecule type" value="Genomic_DNA"/>
</dbReference>
<reference evidence="1" key="2">
    <citation type="submission" date="2020-09" db="EMBL/GenBank/DDBJ databases">
        <authorList>
            <person name="Sun Q."/>
            <person name="Zhou Y."/>
        </authorList>
    </citation>
    <scope>NUCLEOTIDE SEQUENCE</scope>
    <source>
        <strain evidence="1">CGMCC 1.15095</strain>
    </source>
</reference>
<accession>A0A916TUB8</accession>
<keyword evidence="2" id="KW-1185">Reference proteome</keyword>
<evidence type="ECO:0000313" key="2">
    <source>
        <dbReference type="Proteomes" id="UP000608154"/>
    </source>
</evidence>
<protein>
    <submittedName>
        <fullName evidence="1">Uncharacterized protein</fullName>
    </submittedName>
</protein>
<name>A0A916TUB8_9SPHN</name>
<dbReference type="Proteomes" id="UP000608154">
    <property type="component" value="Unassembled WGS sequence"/>
</dbReference>
<dbReference type="AlphaFoldDB" id="A0A916TUB8"/>
<evidence type="ECO:0000313" key="1">
    <source>
        <dbReference type="EMBL" id="GGC07084.1"/>
    </source>
</evidence>